<dbReference type="EMBL" id="JAAIUW010000005">
    <property type="protein sequence ID" value="KAF7830417.1"/>
    <property type="molecule type" value="Genomic_DNA"/>
</dbReference>
<gene>
    <name evidence="1" type="ORF">G2W53_012750</name>
</gene>
<evidence type="ECO:0000313" key="2">
    <source>
        <dbReference type="Proteomes" id="UP000634136"/>
    </source>
</evidence>
<sequence>MDLIGSRNLIYRDVSPVALYLPEEETIETKTWSRLPYTVTGGPHQYK</sequence>
<keyword evidence="2" id="KW-1185">Reference proteome</keyword>
<protein>
    <submittedName>
        <fullName evidence="1">Uncharacterized protein</fullName>
    </submittedName>
</protein>
<accession>A0A834TY37</accession>
<dbReference type="AlphaFoldDB" id="A0A834TY37"/>
<dbReference type="Proteomes" id="UP000634136">
    <property type="component" value="Unassembled WGS sequence"/>
</dbReference>
<proteinExistence type="predicted"/>
<name>A0A834TY37_9FABA</name>
<reference evidence="1" key="1">
    <citation type="submission" date="2020-09" db="EMBL/GenBank/DDBJ databases">
        <title>Genome-Enabled Discovery of Anthraquinone Biosynthesis in Senna tora.</title>
        <authorList>
            <person name="Kang S.-H."/>
            <person name="Pandey R.P."/>
            <person name="Lee C.-M."/>
            <person name="Sim J.-S."/>
            <person name="Jeong J.-T."/>
            <person name="Choi B.-S."/>
            <person name="Jung M."/>
            <person name="Ginzburg D."/>
            <person name="Zhao K."/>
            <person name="Won S.Y."/>
            <person name="Oh T.-J."/>
            <person name="Yu Y."/>
            <person name="Kim N.-H."/>
            <person name="Lee O.R."/>
            <person name="Lee T.-H."/>
            <person name="Bashyal P."/>
            <person name="Kim T.-S."/>
            <person name="Lee W.-H."/>
            <person name="Kawkins C."/>
            <person name="Kim C.-K."/>
            <person name="Kim J.S."/>
            <person name="Ahn B.O."/>
            <person name="Rhee S.Y."/>
            <person name="Sohng J.K."/>
        </authorList>
    </citation>
    <scope>NUCLEOTIDE SEQUENCE</scope>
    <source>
        <tissue evidence="1">Leaf</tissue>
    </source>
</reference>
<evidence type="ECO:0000313" key="1">
    <source>
        <dbReference type="EMBL" id="KAF7830417.1"/>
    </source>
</evidence>
<organism evidence="1 2">
    <name type="scientific">Senna tora</name>
    <dbReference type="NCBI Taxonomy" id="362788"/>
    <lineage>
        <taxon>Eukaryota</taxon>
        <taxon>Viridiplantae</taxon>
        <taxon>Streptophyta</taxon>
        <taxon>Embryophyta</taxon>
        <taxon>Tracheophyta</taxon>
        <taxon>Spermatophyta</taxon>
        <taxon>Magnoliopsida</taxon>
        <taxon>eudicotyledons</taxon>
        <taxon>Gunneridae</taxon>
        <taxon>Pentapetalae</taxon>
        <taxon>rosids</taxon>
        <taxon>fabids</taxon>
        <taxon>Fabales</taxon>
        <taxon>Fabaceae</taxon>
        <taxon>Caesalpinioideae</taxon>
        <taxon>Cassia clade</taxon>
        <taxon>Senna</taxon>
    </lineage>
</organism>
<comment type="caution">
    <text evidence="1">The sequence shown here is derived from an EMBL/GenBank/DDBJ whole genome shotgun (WGS) entry which is preliminary data.</text>
</comment>